<feature type="domain" description="Aminoglycoside phosphotransferase" evidence="2">
    <location>
        <begin position="55"/>
        <end position="211"/>
    </location>
</feature>
<dbReference type="InterPro" id="IPR002575">
    <property type="entry name" value="Aminoglycoside_PTrfase"/>
</dbReference>
<protein>
    <submittedName>
        <fullName evidence="3">Kinase-like protein</fullName>
    </submittedName>
</protein>
<dbReference type="SUPFAM" id="SSF56112">
    <property type="entry name" value="Protein kinase-like (PK-like)"/>
    <property type="match status" value="1"/>
</dbReference>
<dbReference type="Gene3D" id="3.90.1200.10">
    <property type="match status" value="1"/>
</dbReference>
<evidence type="ECO:0000259" key="2">
    <source>
        <dbReference type="Pfam" id="PF01636"/>
    </source>
</evidence>
<keyword evidence="3" id="KW-0808">Transferase</keyword>
<evidence type="ECO:0000313" key="3">
    <source>
        <dbReference type="EMBL" id="OCL07946.1"/>
    </source>
</evidence>
<feature type="compositionally biased region" description="Basic and acidic residues" evidence="1">
    <location>
        <begin position="290"/>
        <end position="301"/>
    </location>
</feature>
<keyword evidence="3" id="KW-0418">Kinase</keyword>
<dbReference type="PANTHER" id="PTHR21310:SF39">
    <property type="entry name" value="AMINOGLYCOSIDE PHOSPHOTRANSFERASE DOMAIN-CONTAINING PROTEIN"/>
    <property type="match status" value="1"/>
</dbReference>
<dbReference type="GO" id="GO:0016301">
    <property type="term" value="F:kinase activity"/>
    <property type="evidence" value="ECO:0007669"/>
    <property type="project" value="UniProtKB-KW"/>
</dbReference>
<name>A0A8E2F0L7_9PEZI</name>
<feature type="region of interest" description="Disordered" evidence="1">
    <location>
        <begin position="266"/>
        <end position="301"/>
    </location>
</feature>
<proteinExistence type="predicted"/>
<accession>A0A8E2F0L7</accession>
<keyword evidence="4" id="KW-1185">Reference proteome</keyword>
<sequence>MALRYDTATNDEIVQHCLRSNPDRNVISELEGGLSIIRISEDAIVKCGLGVTEFEARNQQQAYKMIDPAIIRIPRVYRFFAHGYTGYIVMEYVNGQSLSTVEDPNIYLEAMVKVLKHFEKMQHDKPGPFHGGLAYGQLWLDYDLIAPTTISDVEEYYNRRQLKALPNLNLKAFPLVFCHLDIAPRNILVLQDGSLCLVDWATAGFYPRLFERCALNLNIEKDDDWITKLLQQLDDLDEGEKSQARLLEQAYYLGQKYIYRIPKKKQKLPPGMTAPEKRIRGRNNKQKTQQGEDKRKAALNY</sequence>
<dbReference type="Pfam" id="PF01636">
    <property type="entry name" value="APH"/>
    <property type="match status" value="1"/>
</dbReference>
<organism evidence="3 4">
    <name type="scientific">Glonium stellatum</name>
    <dbReference type="NCBI Taxonomy" id="574774"/>
    <lineage>
        <taxon>Eukaryota</taxon>
        <taxon>Fungi</taxon>
        <taxon>Dikarya</taxon>
        <taxon>Ascomycota</taxon>
        <taxon>Pezizomycotina</taxon>
        <taxon>Dothideomycetes</taxon>
        <taxon>Pleosporomycetidae</taxon>
        <taxon>Gloniales</taxon>
        <taxon>Gloniaceae</taxon>
        <taxon>Glonium</taxon>
    </lineage>
</organism>
<dbReference type="AlphaFoldDB" id="A0A8E2F0L7"/>
<dbReference type="Proteomes" id="UP000250140">
    <property type="component" value="Unassembled WGS sequence"/>
</dbReference>
<reference evidence="3 4" key="1">
    <citation type="journal article" date="2016" name="Nat. Commun.">
        <title>Ectomycorrhizal ecology is imprinted in the genome of the dominant symbiotic fungus Cenococcum geophilum.</title>
        <authorList>
            <consortium name="DOE Joint Genome Institute"/>
            <person name="Peter M."/>
            <person name="Kohler A."/>
            <person name="Ohm R.A."/>
            <person name="Kuo A."/>
            <person name="Krutzmann J."/>
            <person name="Morin E."/>
            <person name="Arend M."/>
            <person name="Barry K.W."/>
            <person name="Binder M."/>
            <person name="Choi C."/>
            <person name="Clum A."/>
            <person name="Copeland A."/>
            <person name="Grisel N."/>
            <person name="Haridas S."/>
            <person name="Kipfer T."/>
            <person name="LaButti K."/>
            <person name="Lindquist E."/>
            <person name="Lipzen A."/>
            <person name="Maire R."/>
            <person name="Meier B."/>
            <person name="Mihaltcheva S."/>
            <person name="Molinier V."/>
            <person name="Murat C."/>
            <person name="Poggeler S."/>
            <person name="Quandt C.A."/>
            <person name="Sperisen C."/>
            <person name="Tritt A."/>
            <person name="Tisserant E."/>
            <person name="Crous P.W."/>
            <person name="Henrissat B."/>
            <person name="Nehls U."/>
            <person name="Egli S."/>
            <person name="Spatafora J.W."/>
            <person name="Grigoriev I.V."/>
            <person name="Martin F.M."/>
        </authorList>
    </citation>
    <scope>NUCLEOTIDE SEQUENCE [LARGE SCALE GENOMIC DNA]</scope>
    <source>
        <strain evidence="3 4">CBS 207.34</strain>
    </source>
</reference>
<dbReference type="EMBL" id="KV749750">
    <property type="protein sequence ID" value="OCL07946.1"/>
    <property type="molecule type" value="Genomic_DNA"/>
</dbReference>
<evidence type="ECO:0000313" key="4">
    <source>
        <dbReference type="Proteomes" id="UP000250140"/>
    </source>
</evidence>
<gene>
    <name evidence="3" type="ORF">AOQ84DRAFT_377217</name>
</gene>
<dbReference type="InterPro" id="IPR051678">
    <property type="entry name" value="AGP_Transferase"/>
</dbReference>
<dbReference type="InterPro" id="IPR011009">
    <property type="entry name" value="Kinase-like_dom_sf"/>
</dbReference>
<evidence type="ECO:0000256" key="1">
    <source>
        <dbReference type="SAM" id="MobiDB-lite"/>
    </source>
</evidence>
<dbReference type="OrthoDB" id="3250044at2759"/>
<dbReference type="PANTHER" id="PTHR21310">
    <property type="entry name" value="AMINOGLYCOSIDE PHOSPHOTRANSFERASE-RELATED-RELATED"/>
    <property type="match status" value="1"/>
</dbReference>